<evidence type="ECO:0000256" key="2">
    <source>
        <dbReference type="ARBA" id="ARBA00023125"/>
    </source>
</evidence>
<keyword evidence="1" id="KW-0805">Transcription regulation</keyword>
<dbReference type="Gene3D" id="1.10.357.10">
    <property type="entry name" value="Tetracycline Repressor, domain 2"/>
    <property type="match status" value="1"/>
</dbReference>
<evidence type="ECO:0000256" key="1">
    <source>
        <dbReference type="ARBA" id="ARBA00023015"/>
    </source>
</evidence>
<evidence type="ECO:0000256" key="3">
    <source>
        <dbReference type="ARBA" id="ARBA00023163"/>
    </source>
</evidence>
<dbReference type="GO" id="GO:0000976">
    <property type="term" value="F:transcription cis-regulatory region binding"/>
    <property type="evidence" value="ECO:0007669"/>
    <property type="project" value="TreeGrafter"/>
</dbReference>
<keyword evidence="7" id="KW-1185">Reference proteome</keyword>
<dbReference type="GO" id="GO:0003700">
    <property type="term" value="F:DNA-binding transcription factor activity"/>
    <property type="evidence" value="ECO:0007669"/>
    <property type="project" value="TreeGrafter"/>
</dbReference>
<sequence length="190" mass="21402">MGTARSATKELRLRAILDAATELLVEKPTASLNEIAEYAGIGIATLHRYVASREQLMLQLGLRAAQVVEETMSRIPLDEESSETYISQLVEALIPLGDKIYFLAHETSLNYNPEMSAAEEKLKEPIRHMIQLLQRKGHFRQDMSSEWILNVLYSLLFVTWQQVHEGHVAKKAAAALVLETLYHGFKASKP</sequence>
<keyword evidence="2 4" id="KW-0238">DNA-binding</keyword>
<dbReference type="AlphaFoldDB" id="A0A081P846"/>
<organism evidence="6 7">
    <name type="scientific">Paenibacillus tyrfis</name>
    <dbReference type="NCBI Taxonomy" id="1501230"/>
    <lineage>
        <taxon>Bacteria</taxon>
        <taxon>Bacillati</taxon>
        <taxon>Bacillota</taxon>
        <taxon>Bacilli</taxon>
        <taxon>Bacillales</taxon>
        <taxon>Paenibacillaceae</taxon>
        <taxon>Paenibacillus</taxon>
    </lineage>
</organism>
<keyword evidence="3" id="KW-0804">Transcription</keyword>
<evidence type="ECO:0000259" key="5">
    <source>
        <dbReference type="PROSITE" id="PS50977"/>
    </source>
</evidence>
<accession>A0A081P846</accession>
<gene>
    <name evidence="6" type="ORF">ET33_29425</name>
</gene>
<dbReference type="PANTHER" id="PTHR30055">
    <property type="entry name" value="HTH-TYPE TRANSCRIPTIONAL REGULATOR RUTR"/>
    <property type="match status" value="1"/>
</dbReference>
<evidence type="ECO:0000313" key="6">
    <source>
        <dbReference type="EMBL" id="KEQ26869.1"/>
    </source>
</evidence>
<proteinExistence type="predicted"/>
<protein>
    <submittedName>
        <fullName evidence="6">TetR family transcriptional regulator</fullName>
    </submittedName>
</protein>
<dbReference type="EMBL" id="JNVM01000005">
    <property type="protein sequence ID" value="KEQ26869.1"/>
    <property type="molecule type" value="Genomic_DNA"/>
</dbReference>
<reference evidence="6 7" key="1">
    <citation type="submission" date="2014-06" db="EMBL/GenBank/DDBJ databases">
        <title>Draft genome sequence of Paenibacillus sp. MSt1.</title>
        <authorList>
            <person name="Aw Y.K."/>
            <person name="Ong K.S."/>
            <person name="Gan H.M."/>
            <person name="Lee S.M."/>
        </authorList>
    </citation>
    <scope>NUCLEOTIDE SEQUENCE [LARGE SCALE GENOMIC DNA]</scope>
    <source>
        <strain evidence="6 7">MSt1</strain>
    </source>
</reference>
<dbReference type="Pfam" id="PF00440">
    <property type="entry name" value="TetR_N"/>
    <property type="match status" value="1"/>
</dbReference>
<feature type="domain" description="HTH tetR-type" evidence="5">
    <location>
        <begin position="10"/>
        <end position="68"/>
    </location>
</feature>
<comment type="caution">
    <text evidence="6">The sequence shown here is derived from an EMBL/GenBank/DDBJ whole genome shotgun (WGS) entry which is preliminary data.</text>
</comment>
<dbReference type="eggNOG" id="COG1309">
    <property type="taxonomic scope" value="Bacteria"/>
</dbReference>
<dbReference type="OrthoDB" id="2388018at2"/>
<feature type="DNA-binding region" description="H-T-H motif" evidence="4">
    <location>
        <begin position="31"/>
        <end position="50"/>
    </location>
</feature>
<dbReference type="InterPro" id="IPR001647">
    <property type="entry name" value="HTH_TetR"/>
</dbReference>
<dbReference type="InterPro" id="IPR009057">
    <property type="entry name" value="Homeodomain-like_sf"/>
</dbReference>
<dbReference type="SUPFAM" id="SSF46689">
    <property type="entry name" value="Homeodomain-like"/>
    <property type="match status" value="1"/>
</dbReference>
<name>A0A081P846_9BACL</name>
<dbReference type="PANTHER" id="PTHR30055:SF234">
    <property type="entry name" value="HTH-TYPE TRANSCRIPTIONAL REGULATOR BETI"/>
    <property type="match status" value="1"/>
</dbReference>
<dbReference type="InterPro" id="IPR050109">
    <property type="entry name" value="HTH-type_TetR-like_transc_reg"/>
</dbReference>
<dbReference type="RefSeq" id="WP_036678146.1">
    <property type="nucleotide sequence ID" value="NZ_JNVM01000005.1"/>
</dbReference>
<evidence type="ECO:0000313" key="7">
    <source>
        <dbReference type="Proteomes" id="UP000028123"/>
    </source>
</evidence>
<evidence type="ECO:0000256" key="4">
    <source>
        <dbReference type="PROSITE-ProRule" id="PRU00335"/>
    </source>
</evidence>
<dbReference type="Proteomes" id="UP000028123">
    <property type="component" value="Unassembled WGS sequence"/>
</dbReference>
<dbReference type="PROSITE" id="PS50977">
    <property type="entry name" value="HTH_TETR_2"/>
    <property type="match status" value="1"/>
</dbReference>